<evidence type="ECO:0000256" key="11">
    <source>
        <dbReference type="ARBA" id="ARBA00049244"/>
    </source>
</evidence>
<keyword evidence="5 13" id="KW-0548">Nucleotidyltransferase</keyword>
<evidence type="ECO:0000256" key="8">
    <source>
        <dbReference type="ARBA" id="ARBA00022932"/>
    </source>
</evidence>
<dbReference type="Gene3D" id="1.20.1060.10">
    <property type="entry name" value="Taq DNA Polymerase, Chain T, domain 4"/>
    <property type="match status" value="1"/>
</dbReference>
<gene>
    <name evidence="13 16" type="primary">polA</name>
    <name evidence="16" type="ORF">IAB14_06455</name>
</gene>
<evidence type="ECO:0000256" key="9">
    <source>
        <dbReference type="ARBA" id="ARBA00023125"/>
    </source>
</evidence>
<keyword evidence="7 13" id="KW-0227">DNA damage</keyword>
<dbReference type="InterPro" id="IPR036279">
    <property type="entry name" value="5-3_exonuclease_C_sf"/>
</dbReference>
<evidence type="ECO:0000313" key="16">
    <source>
        <dbReference type="EMBL" id="HIV00735.1"/>
    </source>
</evidence>
<dbReference type="GO" id="GO:0003677">
    <property type="term" value="F:DNA binding"/>
    <property type="evidence" value="ECO:0007669"/>
    <property type="project" value="UniProtKB-UniRule"/>
</dbReference>
<keyword evidence="10 13" id="KW-0234">DNA repair</keyword>
<keyword evidence="13" id="KW-0378">Hydrolase</keyword>
<dbReference type="PRINTS" id="PR00868">
    <property type="entry name" value="DNAPOLI"/>
</dbReference>
<dbReference type="SMART" id="SM00482">
    <property type="entry name" value="POLAc"/>
    <property type="match status" value="1"/>
</dbReference>
<dbReference type="Pfam" id="PF01367">
    <property type="entry name" value="5_3_exonuc"/>
    <property type="match status" value="1"/>
</dbReference>
<dbReference type="InterPro" id="IPR020046">
    <property type="entry name" value="5-3_exonucl_a-hlix_arch_N"/>
</dbReference>
<dbReference type="NCBIfam" id="TIGR00593">
    <property type="entry name" value="pola"/>
    <property type="match status" value="1"/>
</dbReference>
<dbReference type="SMART" id="SM00279">
    <property type="entry name" value="HhH2"/>
    <property type="match status" value="1"/>
</dbReference>
<dbReference type="InterPro" id="IPR001098">
    <property type="entry name" value="DNA-dir_DNA_pol_A_palm_dom"/>
</dbReference>
<dbReference type="GO" id="GO:0003887">
    <property type="term" value="F:DNA-directed DNA polymerase activity"/>
    <property type="evidence" value="ECO:0007669"/>
    <property type="project" value="UniProtKB-UniRule"/>
</dbReference>
<dbReference type="InterPro" id="IPR008918">
    <property type="entry name" value="HhH2"/>
</dbReference>
<accession>A0A9D1NCX3</accession>
<organism evidence="16 17">
    <name type="scientific">Candidatus Stercoripulliclostridium merdipullorum</name>
    <dbReference type="NCBI Taxonomy" id="2840952"/>
    <lineage>
        <taxon>Bacteria</taxon>
        <taxon>Bacillati</taxon>
        <taxon>Bacillota</taxon>
        <taxon>Clostridia</taxon>
        <taxon>Eubacteriales</taxon>
        <taxon>Candidatus Stercoripulliclostridium</taxon>
    </lineage>
</organism>
<dbReference type="Gene3D" id="3.30.420.10">
    <property type="entry name" value="Ribonuclease H-like superfamily/Ribonuclease H"/>
    <property type="match status" value="1"/>
</dbReference>
<dbReference type="PANTHER" id="PTHR10133">
    <property type="entry name" value="DNA POLYMERASE I"/>
    <property type="match status" value="1"/>
</dbReference>
<dbReference type="SMART" id="SM00475">
    <property type="entry name" value="53EXOc"/>
    <property type="match status" value="1"/>
</dbReference>
<dbReference type="Gene3D" id="3.30.70.370">
    <property type="match status" value="1"/>
</dbReference>
<comment type="caution">
    <text evidence="16">The sequence shown here is derived from an EMBL/GenBank/DDBJ whole genome shotgun (WGS) entry which is preliminary data.</text>
</comment>
<keyword evidence="13" id="KW-0540">Nuclease</keyword>
<feature type="domain" description="DNA-directed DNA polymerase family A palm" evidence="15">
    <location>
        <begin position="610"/>
        <end position="816"/>
    </location>
</feature>
<dbReference type="EMBL" id="DVOH01000052">
    <property type="protein sequence ID" value="HIV00735.1"/>
    <property type="molecule type" value="Genomic_DNA"/>
</dbReference>
<protein>
    <recommendedName>
        <fullName evidence="3 12">DNA polymerase I</fullName>
        <ecNumber evidence="2 12">2.7.7.7</ecNumber>
    </recommendedName>
</protein>
<dbReference type="GO" id="GO:0008409">
    <property type="term" value="F:5'-3' exonuclease activity"/>
    <property type="evidence" value="ECO:0007669"/>
    <property type="project" value="UniProtKB-UniRule"/>
</dbReference>
<dbReference type="SUPFAM" id="SSF47807">
    <property type="entry name" value="5' to 3' exonuclease, C-terminal subdomain"/>
    <property type="match status" value="1"/>
</dbReference>
<feature type="domain" description="5'-3' exonuclease" evidence="14">
    <location>
        <begin position="2"/>
        <end position="256"/>
    </location>
</feature>
<evidence type="ECO:0000256" key="3">
    <source>
        <dbReference type="ARBA" id="ARBA00020311"/>
    </source>
</evidence>
<dbReference type="SUPFAM" id="SSF53098">
    <property type="entry name" value="Ribonuclease H-like"/>
    <property type="match status" value="1"/>
</dbReference>
<dbReference type="InterPro" id="IPR018320">
    <property type="entry name" value="DNA_polymerase_1"/>
</dbReference>
<dbReference type="CDD" id="cd09898">
    <property type="entry name" value="H3TH_53EXO"/>
    <property type="match status" value="1"/>
</dbReference>
<evidence type="ECO:0000256" key="1">
    <source>
        <dbReference type="ARBA" id="ARBA00007705"/>
    </source>
</evidence>
<dbReference type="Proteomes" id="UP000886891">
    <property type="component" value="Unassembled WGS sequence"/>
</dbReference>
<dbReference type="CDD" id="cd08637">
    <property type="entry name" value="DNA_pol_A_pol_I_C"/>
    <property type="match status" value="1"/>
</dbReference>
<keyword evidence="13" id="KW-0269">Exonuclease</keyword>
<dbReference type="CDD" id="cd06140">
    <property type="entry name" value="DNA_polA_I_Bacillus_like_exo"/>
    <property type="match status" value="1"/>
</dbReference>
<reference evidence="16" key="1">
    <citation type="submission" date="2020-10" db="EMBL/GenBank/DDBJ databases">
        <authorList>
            <person name="Gilroy R."/>
        </authorList>
    </citation>
    <scope>NUCLEOTIDE SEQUENCE</scope>
    <source>
        <strain evidence="16">23406</strain>
    </source>
</reference>
<evidence type="ECO:0000256" key="6">
    <source>
        <dbReference type="ARBA" id="ARBA00022705"/>
    </source>
</evidence>
<dbReference type="InterPro" id="IPR029060">
    <property type="entry name" value="PIN-like_dom_sf"/>
</dbReference>
<dbReference type="PROSITE" id="PS00447">
    <property type="entry name" value="DNA_POLYMERASE_A"/>
    <property type="match status" value="1"/>
</dbReference>
<evidence type="ECO:0000256" key="5">
    <source>
        <dbReference type="ARBA" id="ARBA00022695"/>
    </source>
</evidence>
<keyword evidence="6 13" id="KW-0235">DNA replication</keyword>
<dbReference type="Gene3D" id="1.10.150.20">
    <property type="entry name" value="5' to 3' exonuclease, C-terminal subdomain"/>
    <property type="match status" value="2"/>
</dbReference>
<dbReference type="Pfam" id="PF02739">
    <property type="entry name" value="5_3_exonuc_N"/>
    <property type="match status" value="1"/>
</dbReference>
<dbReference type="SUPFAM" id="SSF56672">
    <property type="entry name" value="DNA/RNA polymerases"/>
    <property type="match status" value="1"/>
</dbReference>
<dbReference type="InterPro" id="IPR002421">
    <property type="entry name" value="5-3_exonuclease"/>
</dbReference>
<proteinExistence type="inferred from homology"/>
<evidence type="ECO:0000256" key="13">
    <source>
        <dbReference type="RuleBase" id="RU004460"/>
    </source>
</evidence>
<dbReference type="Pfam" id="PF00476">
    <property type="entry name" value="DNA_pol_A"/>
    <property type="match status" value="1"/>
</dbReference>
<dbReference type="InterPro" id="IPR043502">
    <property type="entry name" value="DNA/RNA_pol_sf"/>
</dbReference>
<dbReference type="PANTHER" id="PTHR10133:SF27">
    <property type="entry name" value="DNA POLYMERASE NU"/>
    <property type="match status" value="1"/>
</dbReference>
<dbReference type="EC" id="2.7.7.7" evidence="2 12"/>
<keyword evidence="4 13" id="KW-0808">Transferase</keyword>
<dbReference type="CDD" id="cd09859">
    <property type="entry name" value="PIN_53EXO"/>
    <property type="match status" value="1"/>
</dbReference>
<comment type="subunit">
    <text evidence="13">Single-chain monomer with multiple functions.</text>
</comment>
<dbReference type="InterPro" id="IPR019760">
    <property type="entry name" value="DNA-dir_DNA_pol_A_CS"/>
</dbReference>
<dbReference type="FunFam" id="1.20.1060.10:FF:000001">
    <property type="entry name" value="DNA polymerase I"/>
    <property type="match status" value="1"/>
</dbReference>
<comment type="function">
    <text evidence="13">In addition to polymerase activity, this DNA polymerase exhibits 5'-3' exonuclease activity.</text>
</comment>
<sequence length="852" mass="94949">MTKLLLLDSNSLINRAFYALPPMTTKDGLMTNAAYGYLSMLARMIEEIAPTHIGAVFDRKAPTFRHLMYDGYKATRKGMPDELAAQLPVLKELLCDLGIKILEQDGYEADDIIGTLAKRFDIPTVIVSGDKDVLQLVDRSTTVYHTRRGVTDIKIYDLDAMEQEGLSPRQIIEYKALAGDTSDNIPGAPGVGAKTAMQLLHDFGNLDTLYQRIGELKGKLKEKLQDNKDLVYLSQKLATIDTDAPVDCTLEALRFVGGMPQAFAAKLMRYEMKSLIPRFGKGSAAQEGEAEEAPSATSTIAESALREIESTEELAAILREATELSVSFGKEIRFAVDALTEYRIVPNESLLDDGIDFDAAVEAFRLPMQSEACRKVLFDVKSTMRFLKGYGITVCPPYDDVMLMQYLVDSNRVPKDAFEMASSYGISDRTAAPLFGIAATLSGRLVSDETERLYREIELPLIAVLFEMENHGFTVDRAELERMSEEFGTEIKRLTEEIYAAAGTRFNINSPKQLGQILFEHLGLPSGKKTKTGYSVAADVLEELDHPVVSLILQYRRWTKLQSTYLDGMRSVLGADGKVHTVFKQCLTATGRLSSAEPNLQNIPIRYPEGRKIRKMFIPSPGNVLVSADYSQIELRLLTHFSGDPVLTEAYRENRDIHAITAAKINDVAPENVTSEMRRAAKAVNFGMIYGISAFGLSRDIGISPYQARLFQEKYFATYPNVKAYMDANVRFAKEHGYVVSLAGRRRYFPELTSPNRNIRNFGERAAMNMPLQGSASDIVKIAMIKVDRALKEGNYRAALILQVHDELILDVPEEEAEAVKILLRENMENAVTLKVPLIAEAKSGKNWYVVE</sequence>
<dbReference type="InterPro" id="IPR020045">
    <property type="entry name" value="DNA_polI_H3TH"/>
</dbReference>
<evidence type="ECO:0000259" key="14">
    <source>
        <dbReference type="SMART" id="SM00475"/>
    </source>
</evidence>
<comment type="similarity">
    <text evidence="1 13">Belongs to the DNA polymerase type-A family.</text>
</comment>
<dbReference type="SUPFAM" id="SSF88723">
    <property type="entry name" value="PIN domain-like"/>
    <property type="match status" value="1"/>
</dbReference>
<reference evidence="16" key="2">
    <citation type="journal article" date="2021" name="PeerJ">
        <title>Extensive microbial diversity within the chicken gut microbiome revealed by metagenomics and culture.</title>
        <authorList>
            <person name="Gilroy R."/>
            <person name="Ravi A."/>
            <person name="Getino M."/>
            <person name="Pursley I."/>
            <person name="Horton D.L."/>
            <person name="Alikhan N.F."/>
            <person name="Baker D."/>
            <person name="Gharbi K."/>
            <person name="Hall N."/>
            <person name="Watson M."/>
            <person name="Adriaenssens E.M."/>
            <person name="Foster-Nyarko E."/>
            <person name="Jarju S."/>
            <person name="Secka A."/>
            <person name="Antonio M."/>
            <person name="Oren A."/>
            <person name="Chaudhuri R.R."/>
            <person name="La Ragione R."/>
            <person name="Hildebrand F."/>
            <person name="Pallen M.J."/>
        </authorList>
    </citation>
    <scope>NUCLEOTIDE SEQUENCE</scope>
    <source>
        <strain evidence="16">23406</strain>
    </source>
</reference>
<evidence type="ECO:0000313" key="17">
    <source>
        <dbReference type="Proteomes" id="UP000886891"/>
    </source>
</evidence>
<keyword evidence="9 13" id="KW-0238">DNA-binding</keyword>
<evidence type="ECO:0000256" key="12">
    <source>
        <dbReference type="NCBIfam" id="TIGR00593"/>
    </source>
</evidence>
<evidence type="ECO:0000256" key="7">
    <source>
        <dbReference type="ARBA" id="ARBA00022763"/>
    </source>
</evidence>
<dbReference type="InterPro" id="IPR036397">
    <property type="entry name" value="RNaseH_sf"/>
</dbReference>
<dbReference type="GO" id="GO:0006261">
    <property type="term" value="P:DNA-templated DNA replication"/>
    <property type="evidence" value="ECO:0007669"/>
    <property type="project" value="UniProtKB-UniRule"/>
</dbReference>
<dbReference type="GO" id="GO:0006302">
    <property type="term" value="P:double-strand break repair"/>
    <property type="evidence" value="ECO:0007669"/>
    <property type="project" value="TreeGrafter"/>
</dbReference>
<comment type="catalytic activity">
    <reaction evidence="11 13">
        <text>DNA(n) + a 2'-deoxyribonucleoside 5'-triphosphate = DNA(n+1) + diphosphate</text>
        <dbReference type="Rhea" id="RHEA:22508"/>
        <dbReference type="Rhea" id="RHEA-COMP:17339"/>
        <dbReference type="Rhea" id="RHEA-COMP:17340"/>
        <dbReference type="ChEBI" id="CHEBI:33019"/>
        <dbReference type="ChEBI" id="CHEBI:61560"/>
        <dbReference type="ChEBI" id="CHEBI:173112"/>
        <dbReference type="EC" id="2.7.7.7"/>
    </reaction>
</comment>
<evidence type="ECO:0000256" key="10">
    <source>
        <dbReference type="ARBA" id="ARBA00023204"/>
    </source>
</evidence>
<evidence type="ECO:0000256" key="4">
    <source>
        <dbReference type="ARBA" id="ARBA00022679"/>
    </source>
</evidence>
<dbReference type="AlphaFoldDB" id="A0A9D1NCX3"/>
<evidence type="ECO:0000259" key="15">
    <source>
        <dbReference type="SMART" id="SM00482"/>
    </source>
</evidence>
<dbReference type="InterPro" id="IPR002298">
    <property type="entry name" value="DNA_polymerase_A"/>
</dbReference>
<evidence type="ECO:0000256" key="2">
    <source>
        <dbReference type="ARBA" id="ARBA00012417"/>
    </source>
</evidence>
<dbReference type="FunFam" id="1.10.150.20:FF:000003">
    <property type="entry name" value="DNA polymerase I"/>
    <property type="match status" value="1"/>
</dbReference>
<dbReference type="FunFam" id="1.10.150.20:FF:000002">
    <property type="entry name" value="DNA polymerase I"/>
    <property type="match status" value="1"/>
</dbReference>
<name>A0A9D1NCX3_9FIRM</name>
<dbReference type="Gene3D" id="3.40.50.1010">
    <property type="entry name" value="5'-nuclease"/>
    <property type="match status" value="1"/>
</dbReference>
<dbReference type="InterPro" id="IPR012337">
    <property type="entry name" value="RNaseH-like_sf"/>
</dbReference>
<keyword evidence="8 13" id="KW-0239">DNA-directed DNA polymerase</keyword>